<keyword evidence="9" id="KW-0732">Signal</keyword>
<dbReference type="Pfam" id="PF00759">
    <property type="entry name" value="Glyco_hydro_9"/>
    <property type="match status" value="1"/>
</dbReference>
<organism evidence="11 12">
    <name type="scientific">Gryllus longicercus</name>
    <dbReference type="NCBI Taxonomy" id="2509291"/>
    <lineage>
        <taxon>Eukaryota</taxon>
        <taxon>Metazoa</taxon>
        <taxon>Ecdysozoa</taxon>
        <taxon>Arthropoda</taxon>
        <taxon>Hexapoda</taxon>
        <taxon>Insecta</taxon>
        <taxon>Pterygota</taxon>
        <taxon>Neoptera</taxon>
        <taxon>Polyneoptera</taxon>
        <taxon>Orthoptera</taxon>
        <taxon>Ensifera</taxon>
        <taxon>Gryllidea</taxon>
        <taxon>Grylloidea</taxon>
        <taxon>Gryllidae</taxon>
        <taxon>Gryllinae</taxon>
        <taxon>Gryllus</taxon>
    </lineage>
</organism>
<dbReference type="PANTHER" id="PTHR22298">
    <property type="entry name" value="ENDO-1,4-BETA-GLUCANASE"/>
    <property type="match status" value="1"/>
</dbReference>
<dbReference type="Gene3D" id="1.50.10.10">
    <property type="match status" value="1"/>
</dbReference>
<evidence type="ECO:0000256" key="8">
    <source>
        <dbReference type="ARBA" id="ARBA00023326"/>
    </source>
</evidence>
<evidence type="ECO:0000256" key="2">
    <source>
        <dbReference type="ARBA" id="ARBA00007072"/>
    </source>
</evidence>
<comment type="similarity">
    <text evidence="2">Belongs to the glycosyl hydrolase 9 (cellulase E) family.</text>
</comment>
<evidence type="ECO:0000256" key="5">
    <source>
        <dbReference type="ARBA" id="ARBA00023001"/>
    </source>
</evidence>
<dbReference type="EMBL" id="JAZDUA010000102">
    <property type="protein sequence ID" value="KAK7868026.1"/>
    <property type="molecule type" value="Genomic_DNA"/>
</dbReference>
<proteinExistence type="inferred from homology"/>
<evidence type="ECO:0000313" key="11">
    <source>
        <dbReference type="EMBL" id="KAK7868026.1"/>
    </source>
</evidence>
<dbReference type="EC" id="3.2.1.4" evidence="3"/>
<dbReference type="GO" id="GO:0030245">
    <property type="term" value="P:cellulose catabolic process"/>
    <property type="evidence" value="ECO:0007669"/>
    <property type="project" value="UniProtKB-KW"/>
</dbReference>
<comment type="caution">
    <text evidence="11">The sequence shown here is derived from an EMBL/GenBank/DDBJ whole genome shotgun (WGS) entry which is preliminary data.</text>
</comment>
<evidence type="ECO:0000313" key="12">
    <source>
        <dbReference type="Proteomes" id="UP001378592"/>
    </source>
</evidence>
<feature type="chain" id="PRO_5042887280" description="cellulase" evidence="9">
    <location>
        <begin position="20"/>
        <end position="452"/>
    </location>
</feature>
<keyword evidence="7" id="KW-0326">Glycosidase</keyword>
<sequence length="452" mass="50214">MKSFTFVLAFVVALAAVHANYDYGEALWKSLLFYQAQRSGKLSGMNSLVSWRKDSALHDRGQNGEDLTGGYYDAGDFVKFGFPMAYTITVLSWSTIDYADGYSKIGWLEEARNAIKWGTDYFIKAHVSKNEFYGQVGIGQEDHNYWGRPEDMTESRTAYKIDASHPGSDLAAETAAALAAASVVFRKAGDTNYANTLLQHAKDLYNFADTYRGKYSDSITDAKNFYSSYDYTDELVWGAIWIYRASNDQKYLTKAEQYYNSFNIQYRTGFGWDDKSLGATAMLMKLTKGSTYKNVLENFCNNLVYSQQKTPKGLAFLGEWGSIRNSLNVAYICMQAADEGINSATYRNFAKSQMDYALGSAGRSYVVGFGSNPPTHEHHRAASCPNAPAACDWNTFNGGQANYHVLYGALVGGPDANDNYNDVRNDATHNEVACDYNAAFQGVLAGLKKLGY</sequence>
<name>A0AAN9VR04_9ORTH</name>
<comment type="catalytic activity">
    <reaction evidence="1">
        <text>Endohydrolysis of (1-&gt;4)-beta-D-glucosidic linkages in cellulose, lichenin and cereal beta-D-glucans.</text>
        <dbReference type="EC" id="3.2.1.4"/>
    </reaction>
</comment>
<dbReference type="AlphaFoldDB" id="A0AAN9VR04"/>
<evidence type="ECO:0000259" key="10">
    <source>
        <dbReference type="Pfam" id="PF00759"/>
    </source>
</evidence>
<dbReference type="GO" id="GO:0008810">
    <property type="term" value="F:cellulase activity"/>
    <property type="evidence" value="ECO:0007669"/>
    <property type="project" value="UniProtKB-EC"/>
</dbReference>
<gene>
    <name evidence="11" type="ORF">R5R35_010197</name>
</gene>
<feature type="domain" description="Glycoside hydrolase family 9" evidence="10">
    <location>
        <begin position="23"/>
        <end position="444"/>
    </location>
</feature>
<feature type="signal peptide" evidence="9">
    <location>
        <begin position="1"/>
        <end position="19"/>
    </location>
</feature>
<dbReference type="InterPro" id="IPR012341">
    <property type="entry name" value="6hp_glycosidase-like_sf"/>
</dbReference>
<accession>A0AAN9VR04</accession>
<keyword evidence="5" id="KW-0136">Cellulose degradation</keyword>
<dbReference type="InterPro" id="IPR001701">
    <property type="entry name" value="Glyco_hydro_9"/>
</dbReference>
<dbReference type="Proteomes" id="UP001378592">
    <property type="component" value="Unassembled WGS sequence"/>
</dbReference>
<evidence type="ECO:0000256" key="4">
    <source>
        <dbReference type="ARBA" id="ARBA00022801"/>
    </source>
</evidence>
<protein>
    <recommendedName>
        <fullName evidence="3">cellulase</fullName>
        <ecNumber evidence="3">3.2.1.4</ecNumber>
    </recommendedName>
</protein>
<reference evidence="11 12" key="1">
    <citation type="submission" date="2024-03" db="EMBL/GenBank/DDBJ databases">
        <title>The genome assembly and annotation of the cricket Gryllus longicercus Weissman &amp; Gray.</title>
        <authorList>
            <person name="Szrajer S."/>
            <person name="Gray D."/>
            <person name="Ylla G."/>
        </authorList>
    </citation>
    <scope>NUCLEOTIDE SEQUENCE [LARGE SCALE GENOMIC DNA]</scope>
    <source>
        <strain evidence="11">DAG 2021-001</strain>
        <tissue evidence="11">Whole body minus gut</tissue>
    </source>
</reference>
<keyword evidence="6" id="KW-0119">Carbohydrate metabolism</keyword>
<keyword evidence="4" id="KW-0378">Hydrolase</keyword>
<evidence type="ECO:0000256" key="6">
    <source>
        <dbReference type="ARBA" id="ARBA00023277"/>
    </source>
</evidence>
<dbReference type="SUPFAM" id="SSF48208">
    <property type="entry name" value="Six-hairpin glycosidases"/>
    <property type="match status" value="1"/>
</dbReference>
<keyword evidence="12" id="KW-1185">Reference proteome</keyword>
<dbReference type="InterPro" id="IPR008928">
    <property type="entry name" value="6-hairpin_glycosidase_sf"/>
</dbReference>
<evidence type="ECO:0000256" key="1">
    <source>
        <dbReference type="ARBA" id="ARBA00000966"/>
    </source>
</evidence>
<keyword evidence="8" id="KW-0624">Polysaccharide degradation</keyword>
<evidence type="ECO:0000256" key="9">
    <source>
        <dbReference type="SAM" id="SignalP"/>
    </source>
</evidence>
<evidence type="ECO:0000256" key="3">
    <source>
        <dbReference type="ARBA" id="ARBA00012601"/>
    </source>
</evidence>
<evidence type="ECO:0000256" key="7">
    <source>
        <dbReference type="ARBA" id="ARBA00023295"/>
    </source>
</evidence>